<dbReference type="AlphaFoldDB" id="A0AAU9QLA6"/>
<dbReference type="EMBL" id="CAKMUD010000069">
    <property type="protein sequence ID" value="CAH1581171.1"/>
    <property type="molecule type" value="Genomic_DNA"/>
</dbReference>
<accession>A0AAU9QLA6</accession>
<comment type="caution">
    <text evidence="1">The sequence shown here is derived from an EMBL/GenBank/DDBJ whole genome shotgun (WGS) entry which is preliminary data.</text>
</comment>
<protein>
    <submittedName>
        <fullName evidence="1">Uncharacterized protein</fullName>
    </submittedName>
</protein>
<dbReference type="Proteomes" id="UP001295462">
    <property type="component" value="Unassembled WGS sequence"/>
</dbReference>
<evidence type="ECO:0000313" key="2">
    <source>
        <dbReference type="Proteomes" id="UP001295462"/>
    </source>
</evidence>
<name>A0AAU9QLA6_9VIBR</name>
<organism evidence="1 2">
    <name type="scientific">Vibrio jasicida</name>
    <dbReference type="NCBI Taxonomy" id="766224"/>
    <lineage>
        <taxon>Bacteria</taxon>
        <taxon>Pseudomonadati</taxon>
        <taxon>Pseudomonadota</taxon>
        <taxon>Gammaproteobacteria</taxon>
        <taxon>Vibrionales</taxon>
        <taxon>Vibrionaceae</taxon>
        <taxon>Vibrio</taxon>
    </lineage>
</organism>
<proteinExistence type="predicted"/>
<evidence type="ECO:0000313" key="1">
    <source>
        <dbReference type="EMBL" id="CAH1581171.1"/>
    </source>
</evidence>
<gene>
    <name evidence="1" type="ORF">THF1A12_170021</name>
</gene>
<reference evidence="1" key="1">
    <citation type="submission" date="2022-01" db="EMBL/GenBank/DDBJ databases">
        <authorList>
            <person name="Lagorce A."/>
        </authorList>
    </citation>
    <scope>NUCLEOTIDE SEQUENCE</scope>
    <source>
        <strain evidence="1">Th15_F1_A12</strain>
    </source>
</reference>
<sequence length="39" mass="4332">MNGSFLITSKRLPSIVLIFLLGDVYKIYGKKEGNLENGC</sequence>